<dbReference type="OrthoDB" id="9154561at2"/>
<dbReference type="AlphaFoldDB" id="A0A0K6HZR0"/>
<evidence type="ECO:0000313" key="1">
    <source>
        <dbReference type="EMBL" id="CUA96365.1"/>
    </source>
</evidence>
<dbReference type="EMBL" id="CYHF01000004">
    <property type="protein sequence ID" value="CUA96365.1"/>
    <property type="molecule type" value="Genomic_DNA"/>
</dbReference>
<evidence type="ECO:0000313" key="2">
    <source>
        <dbReference type="Proteomes" id="UP000183649"/>
    </source>
</evidence>
<proteinExistence type="predicted"/>
<protein>
    <submittedName>
        <fullName evidence="1">Uncharacterized protein</fullName>
    </submittedName>
</protein>
<accession>A0A0K6HZR0</accession>
<reference evidence="2" key="1">
    <citation type="submission" date="2015-08" db="EMBL/GenBank/DDBJ databases">
        <authorList>
            <person name="Varghese N."/>
        </authorList>
    </citation>
    <scope>NUCLEOTIDE SEQUENCE [LARGE SCALE GENOMIC DNA]</scope>
    <source>
        <strain evidence="2">DSM 18181</strain>
    </source>
</reference>
<dbReference type="Proteomes" id="UP000183649">
    <property type="component" value="Unassembled WGS sequence"/>
</dbReference>
<organism evidence="1 2">
    <name type="scientific">Thiomonas bhubaneswarensis</name>
    <dbReference type="NCBI Taxonomy" id="339866"/>
    <lineage>
        <taxon>Bacteria</taxon>
        <taxon>Pseudomonadati</taxon>
        <taxon>Pseudomonadota</taxon>
        <taxon>Betaproteobacteria</taxon>
        <taxon>Burkholderiales</taxon>
        <taxon>Thiomonas</taxon>
    </lineage>
</organism>
<dbReference type="STRING" id="339866.GCA_001418255_01341"/>
<keyword evidence="2" id="KW-1185">Reference proteome</keyword>
<gene>
    <name evidence="1" type="ORF">Ga0061069_104107</name>
</gene>
<sequence length="72" mass="7966">MLFLRSSVNYALVGERDGCAGREPAPRLWRRTDYRSGYACGLLERAQRIAGAERQADCALGQPPEDDHADVS</sequence>
<name>A0A0K6HZR0_9BURK</name>
<dbReference type="RefSeq" id="WP_055450260.1">
    <property type="nucleotide sequence ID" value="NZ_CYHF01000004.1"/>
</dbReference>